<organism evidence="2 3">
    <name type="scientific">Kitasatospora acidiphila</name>
    <dbReference type="NCBI Taxonomy" id="2567942"/>
    <lineage>
        <taxon>Bacteria</taxon>
        <taxon>Bacillati</taxon>
        <taxon>Actinomycetota</taxon>
        <taxon>Actinomycetes</taxon>
        <taxon>Kitasatosporales</taxon>
        <taxon>Streptomycetaceae</taxon>
        <taxon>Kitasatospora</taxon>
    </lineage>
</organism>
<gene>
    <name evidence="2" type="ORF">E6W39_34685</name>
</gene>
<dbReference type="PANTHER" id="PTHR30015:SF7">
    <property type="entry name" value="TYPE IV METHYL-DIRECTED RESTRICTION ENZYME ECOKMRR"/>
    <property type="match status" value="1"/>
</dbReference>
<keyword evidence="2" id="KW-0255">Endonuclease</keyword>
<dbReference type="PANTHER" id="PTHR30015">
    <property type="entry name" value="MRR RESTRICTION SYSTEM PROTEIN"/>
    <property type="match status" value="1"/>
</dbReference>
<sequence>MLVRSPLPEGCRPSVRAAYAPEAKQLLLEVDLPGQGIIPQAAEFRFVAQRKEVVVQPRKEAEAKDLYRRLLARLALHAIEEGFAVTAPALVDSVLFNGHVQTKDRATGRAIHPCLVSVVAERDSFAELVLDERELDPALCLRHLNAIVSQHPYDLEAVAPVAVFDLTKYQFIEEVDVASTLDSRPDLVQMDPFAFEHLVRQLFEARGLEAWTTQASRDDGVDAVAINRDPLTGGLCVIQAKRLKTTVPADAVRALSGVMEDKAAAKGILVSTAWFGKASVDFAHRNGRMQLIDGRELKSLLKEYLGIDALLGLPKVPPGWKPQDLQ</sequence>
<dbReference type="InterPro" id="IPR052906">
    <property type="entry name" value="Type_IV_Methyl-Rstrct_Enzyme"/>
</dbReference>
<reference evidence="2 3" key="1">
    <citation type="submission" date="2019-06" db="EMBL/GenBank/DDBJ databases">
        <title>Description of Kitasatospora acidophila sp. nov. isolated from pine grove soil, and reclassification of Streptomyces novaecaesareae to Kitasatospora novaeceasareae comb. nov.</title>
        <authorList>
            <person name="Kim M.J."/>
        </authorList>
    </citation>
    <scope>NUCLEOTIDE SEQUENCE [LARGE SCALE GENOMIC DNA]</scope>
    <source>
        <strain evidence="2 3">MMS16-CNU292</strain>
    </source>
</reference>
<dbReference type="AlphaFoldDB" id="A0A540WFL3"/>
<accession>A0A540WFL3</accession>
<evidence type="ECO:0000313" key="2">
    <source>
        <dbReference type="EMBL" id="TQF07758.1"/>
    </source>
</evidence>
<keyword evidence="2" id="KW-0378">Hydrolase</keyword>
<dbReference type="Proteomes" id="UP000319103">
    <property type="component" value="Unassembled WGS sequence"/>
</dbReference>
<dbReference type="EMBL" id="VIGB01000003">
    <property type="protein sequence ID" value="TQF07758.1"/>
    <property type="molecule type" value="Genomic_DNA"/>
</dbReference>
<proteinExistence type="predicted"/>
<dbReference type="OrthoDB" id="3206608at2"/>
<dbReference type="GO" id="GO:0009307">
    <property type="term" value="P:DNA restriction-modification system"/>
    <property type="evidence" value="ECO:0007669"/>
    <property type="project" value="InterPro"/>
</dbReference>
<dbReference type="InterPro" id="IPR011335">
    <property type="entry name" value="Restrct_endonuc-II-like"/>
</dbReference>
<dbReference type="Gene3D" id="3.40.1350.10">
    <property type="match status" value="1"/>
</dbReference>
<dbReference type="GO" id="GO:0003677">
    <property type="term" value="F:DNA binding"/>
    <property type="evidence" value="ECO:0007669"/>
    <property type="project" value="InterPro"/>
</dbReference>
<dbReference type="Pfam" id="PF04471">
    <property type="entry name" value="Mrr_cat"/>
    <property type="match status" value="1"/>
</dbReference>
<comment type="caution">
    <text evidence="2">The sequence shown here is derived from an EMBL/GenBank/DDBJ whole genome shotgun (WGS) entry which is preliminary data.</text>
</comment>
<protein>
    <submittedName>
        <fullName evidence="2">Restriction endonuclease</fullName>
    </submittedName>
</protein>
<dbReference type="InterPro" id="IPR011856">
    <property type="entry name" value="tRNA_endonuc-like_dom_sf"/>
</dbReference>
<name>A0A540WFL3_9ACTN</name>
<feature type="domain" description="Restriction endonuclease type IV Mrr" evidence="1">
    <location>
        <begin position="189"/>
        <end position="301"/>
    </location>
</feature>
<dbReference type="SUPFAM" id="SSF52980">
    <property type="entry name" value="Restriction endonuclease-like"/>
    <property type="match status" value="1"/>
</dbReference>
<keyword evidence="2" id="KW-0540">Nuclease</keyword>
<evidence type="ECO:0000259" key="1">
    <source>
        <dbReference type="Pfam" id="PF04471"/>
    </source>
</evidence>
<keyword evidence="3" id="KW-1185">Reference proteome</keyword>
<evidence type="ECO:0000313" key="3">
    <source>
        <dbReference type="Proteomes" id="UP000319103"/>
    </source>
</evidence>
<dbReference type="GO" id="GO:0015666">
    <property type="term" value="F:restriction endodeoxyribonuclease activity"/>
    <property type="evidence" value="ECO:0007669"/>
    <property type="project" value="TreeGrafter"/>
</dbReference>
<dbReference type="InterPro" id="IPR007560">
    <property type="entry name" value="Restrct_endonuc_IV_Mrr"/>
</dbReference>